<proteinExistence type="predicted"/>
<dbReference type="InterPro" id="IPR036388">
    <property type="entry name" value="WH-like_DNA-bd_sf"/>
</dbReference>
<keyword evidence="2" id="KW-0238">DNA-binding</keyword>
<keyword evidence="6" id="KW-1185">Reference proteome</keyword>
<dbReference type="SMART" id="SM00866">
    <property type="entry name" value="UTRA"/>
    <property type="match status" value="1"/>
</dbReference>
<feature type="domain" description="HTH gntR-type" evidence="4">
    <location>
        <begin position="1"/>
        <end position="69"/>
    </location>
</feature>
<evidence type="ECO:0000259" key="4">
    <source>
        <dbReference type="PROSITE" id="PS50949"/>
    </source>
</evidence>
<keyword evidence="3" id="KW-0804">Transcription</keyword>
<dbReference type="RefSeq" id="WP_119659550.1">
    <property type="nucleotide sequence ID" value="NZ_QUAL01000076.1"/>
</dbReference>
<comment type="caution">
    <text evidence="5">The sequence shown here is derived from an EMBL/GenBank/DDBJ whole genome shotgun (WGS) entry which is preliminary data.</text>
</comment>
<dbReference type="CDD" id="cd07377">
    <property type="entry name" value="WHTH_GntR"/>
    <property type="match status" value="1"/>
</dbReference>
<dbReference type="Proteomes" id="UP000284057">
    <property type="component" value="Unassembled WGS sequence"/>
</dbReference>
<dbReference type="InterPro" id="IPR028978">
    <property type="entry name" value="Chorismate_lyase_/UTRA_dom_sf"/>
</dbReference>
<dbReference type="InterPro" id="IPR011663">
    <property type="entry name" value="UTRA"/>
</dbReference>
<organism evidence="5 6">
    <name type="scientific">Jiangella rhizosphaerae</name>
    <dbReference type="NCBI Taxonomy" id="2293569"/>
    <lineage>
        <taxon>Bacteria</taxon>
        <taxon>Bacillati</taxon>
        <taxon>Actinomycetota</taxon>
        <taxon>Actinomycetes</taxon>
        <taxon>Jiangellales</taxon>
        <taxon>Jiangellaceae</taxon>
        <taxon>Jiangella</taxon>
    </lineage>
</organism>
<dbReference type="Gene3D" id="1.10.10.10">
    <property type="entry name" value="Winged helix-like DNA-binding domain superfamily/Winged helix DNA-binding domain"/>
    <property type="match status" value="1"/>
</dbReference>
<dbReference type="GO" id="GO:0003700">
    <property type="term" value="F:DNA-binding transcription factor activity"/>
    <property type="evidence" value="ECO:0007669"/>
    <property type="project" value="InterPro"/>
</dbReference>
<gene>
    <name evidence="5" type="ORF">DY240_08735</name>
</gene>
<dbReference type="SUPFAM" id="SSF46785">
    <property type="entry name" value="Winged helix' DNA-binding domain"/>
    <property type="match status" value="1"/>
</dbReference>
<dbReference type="PANTHER" id="PTHR44846:SF17">
    <property type="entry name" value="GNTR-FAMILY TRANSCRIPTIONAL REGULATOR"/>
    <property type="match status" value="1"/>
</dbReference>
<dbReference type="PANTHER" id="PTHR44846">
    <property type="entry name" value="MANNOSYL-D-GLYCERATE TRANSPORT/METABOLISM SYSTEM REPRESSOR MNGR-RELATED"/>
    <property type="match status" value="1"/>
</dbReference>
<dbReference type="Pfam" id="PF07702">
    <property type="entry name" value="UTRA"/>
    <property type="match status" value="1"/>
</dbReference>
<evidence type="ECO:0000313" key="5">
    <source>
        <dbReference type="EMBL" id="RIQ29139.1"/>
    </source>
</evidence>
<dbReference type="OrthoDB" id="7363114at2"/>
<dbReference type="PRINTS" id="PR00035">
    <property type="entry name" value="HTHGNTR"/>
</dbReference>
<protein>
    <submittedName>
        <fullName evidence="5">GntR family transcriptional regulator</fullName>
    </submittedName>
</protein>
<evidence type="ECO:0000256" key="3">
    <source>
        <dbReference type="ARBA" id="ARBA00023163"/>
    </source>
</evidence>
<dbReference type="Pfam" id="PF00392">
    <property type="entry name" value="GntR"/>
    <property type="match status" value="1"/>
</dbReference>
<dbReference type="GO" id="GO:0003677">
    <property type="term" value="F:DNA binding"/>
    <property type="evidence" value="ECO:0007669"/>
    <property type="project" value="UniProtKB-KW"/>
</dbReference>
<dbReference type="PROSITE" id="PS50949">
    <property type="entry name" value="HTH_GNTR"/>
    <property type="match status" value="1"/>
</dbReference>
<dbReference type="AlphaFoldDB" id="A0A418KTP0"/>
<dbReference type="SMART" id="SM00345">
    <property type="entry name" value="HTH_GNTR"/>
    <property type="match status" value="1"/>
</dbReference>
<keyword evidence="1" id="KW-0805">Transcription regulation</keyword>
<reference evidence="5 6" key="1">
    <citation type="submission" date="2018-09" db="EMBL/GenBank/DDBJ databases">
        <title>Isolation, diversity and antifungal activity of actinobacteria from wheat.</title>
        <authorList>
            <person name="Han C."/>
        </authorList>
    </citation>
    <scope>NUCLEOTIDE SEQUENCE [LARGE SCALE GENOMIC DNA]</scope>
    <source>
        <strain evidence="5 6">NEAU-YY265</strain>
    </source>
</reference>
<dbReference type="InterPro" id="IPR050679">
    <property type="entry name" value="Bact_HTH_transcr_reg"/>
</dbReference>
<dbReference type="SUPFAM" id="SSF64288">
    <property type="entry name" value="Chorismate lyase-like"/>
    <property type="match status" value="1"/>
</dbReference>
<sequence>MPVYQRLYDDLRHAITSGAMPPGTKLRSEAELAKQYELARGSVRQAIAQLSNEGLVKATAGRGTFVAEHVVLTYYGTRLPALTGNSGDGYMTNVELEGRKGRQSLEVRMVPADADRARRLWVHEGDTLVERRLLRYVDDKPWSLQVGYYPMRVAEGTPIMAAENVPEGTTKWMADHGLEQVGRIDEITARPPSVGEAATLQMSKGVPLIVLLRTAYTVDQPVRVTETLFPADRNRLLYELGELHVDPNQGMP</sequence>
<dbReference type="InterPro" id="IPR000524">
    <property type="entry name" value="Tscrpt_reg_HTH_GntR"/>
</dbReference>
<dbReference type="Gene3D" id="3.40.1410.10">
    <property type="entry name" value="Chorismate lyase-like"/>
    <property type="match status" value="1"/>
</dbReference>
<dbReference type="GO" id="GO:0045892">
    <property type="term" value="P:negative regulation of DNA-templated transcription"/>
    <property type="evidence" value="ECO:0007669"/>
    <property type="project" value="TreeGrafter"/>
</dbReference>
<evidence type="ECO:0000313" key="6">
    <source>
        <dbReference type="Proteomes" id="UP000284057"/>
    </source>
</evidence>
<dbReference type="EMBL" id="QUAL01000076">
    <property type="protein sequence ID" value="RIQ29139.1"/>
    <property type="molecule type" value="Genomic_DNA"/>
</dbReference>
<evidence type="ECO:0000256" key="1">
    <source>
        <dbReference type="ARBA" id="ARBA00023015"/>
    </source>
</evidence>
<name>A0A418KTP0_9ACTN</name>
<dbReference type="InterPro" id="IPR036390">
    <property type="entry name" value="WH_DNA-bd_sf"/>
</dbReference>
<evidence type="ECO:0000256" key="2">
    <source>
        <dbReference type="ARBA" id="ARBA00023125"/>
    </source>
</evidence>
<accession>A0A418KTP0</accession>